<evidence type="ECO:0000313" key="1">
    <source>
        <dbReference type="EMBL" id="MBT2163363.1"/>
    </source>
</evidence>
<keyword evidence="2" id="KW-1185">Reference proteome</keyword>
<evidence type="ECO:0000313" key="2">
    <source>
        <dbReference type="Proteomes" id="UP000740413"/>
    </source>
</evidence>
<proteinExistence type="predicted"/>
<sequence>MPTKYFVFLLFLFCGILSYGQVKIGDNVSTIDEASILELESTTKVLVLTRITNTQMLSLNPLPGGMVYNTDTNCVYSYNGANWVNLCNSSSGTFSFVDNNDGTFTINNSDGSTYTSSNLTGPQGPAGVDGVNSGAELEQIVIVAYNKQTQFNTPFPFDDSRKIEVYRNGVRIDFTTINTNTIELESDVTCFQNDSIRIVQIL</sequence>
<name>A0ABS5WK24_9FLAO</name>
<protein>
    <submittedName>
        <fullName evidence="1">Uncharacterized protein</fullName>
    </submittedName>
</protein>
<dbReference type="Proteomes" id="UP000740413">
    <property type="component" value="Unassembled WGS sequence"/>
</dbReference>
<accession>A0ABS5WK24</accession>
<gene>
    <name evidence="1" type="ORF">HW347_18980</name>
</gene>
<dbReference type="EMBL" id="JACATN010000007">
    <property type="protein sequence ID" value="MBT2163363.1"/>
    <property type="molecule type" value="Genomic_DNA"/>
</dbReference>
<comment type="caution">
    <text evidence="1">The sequence shown here is derived from an EMBL/GenBank/DDBJ whole genome shotgun (WGS) entry which is preliminary data.</text>
</comment>
<organism evidence="1 2">
    <name type="scientific">Zobellia barbeyronii</name>
    <dbReference type="NCBI Taxonomy" id="2748009"/>
    <lineage>
        <taxon>Bacteria</taxon>
        <taxon>Pseudomonadati</taxon>
        <taxon>Bacteroidota</taxon>
        <taxon>Flavobacteriia</taxon>
        <taxon>Flavobacteriales</taxon>
        <taxon>Flavobacteriaceae</taxon>
        <taxon>Zobellia</taxon>
    </lineage>
</organism>
<reference evidence="1 2" key="1">
    <citation type="submission" date="2020-06" db="EMBL/GenBank/DDBJ databases">
        <authorList>
            <person name="Isaeva M.P."/>
            <person name="Chernysheva N.Y."/>
        </authorList>
    </citation>
    <scope>NUCLEOTIDE SEQUENCE [LARGE SCALE GENOMIC DNA]</scope>
    <source>
        <strain evidence="1 2">KMM 6746</strain>
    </source>
</reference>
<reference evidence="2" key="2">
    <citation type="submission" date="2023-07" db="EMBL/GenBank/DDBJ databases">
        <title>Zobellia barbeyronii sp. nov., a new marine flavobacterium, isolated from green and red algae.</title>
        <authorList>
            <person name="Nedashkovskaya O.I."/>
            <person name="Otstavnykh N."/>
            <person name="Zhukova N."/>
            <person name="Guzev K."/>
            <person name="Chausova V."/>
            <person name="Tekutyeva L."/>
            <person name="Mikhailov V."/>
            <person name="Isaeva M."/>
        </authorList>
    </citation>
    <scope>NUCLEOTIDE SEQUENCE [LARGE SCALE GENOMIC DNA]</scope>
    <source>
        <strain evidence="2">KMM 6746</strain>
    </source>
</reference>
<dbReference type="RefSeq" id="WP_214613319.1">
    <property type="nucleotide sequence ID" value="NZ_JACATN010000007.1"/>
</dbReference>